<dbReference type="Proteomes" id="UP001519460">
    <property type="component" value="Unassembled WGS sequence"/>
</dbReference>
<comment type="caution">
    <text evidence="4">The sequence shown here is derived from an EMBL/GenBank/DDBJ whole genome shotgun (WGS) entry which is preliminary data.</text>
</comment>
<feature type="region of interest" description="Disordered" evidence="1">
    <location>
        <begin position="1"/>
        <end position="22"/>
    </location>
</feature>
<evidence type="ECO:0000259" key="3">
    <source>
        <dbReference type="Pfam" id="PF12146"/>
    </source>
</evidence>
<proteinExistence type="predicted"/>
<organism evidence="4 5">
    <name type="scientific">Batillaria attramentaria</name>
    <dbReference type="NCBI Taxonomy" id="370345"/>
    <lineage>
        <taxon>Eukaryota</taxon>
        <taxon>Metazoa</taxon>
        <taxon>Spiralia</taxon>
        <taxon>Lophotrochozoa</taxon>
        <taxon>Mollusca</taxon>
        <taxon>Gastropoda</taxon>
        <taxon>Caenogastropoda</taxon>
        <taxon>Sorbeoconcha</taxon>
        <taxon>Cerithioidea</taxon>
        <taxon>Batillariidae</taxon>
        <taxon>Batillaria</taxon>
    </lineage>
</organism>
<feature type="compositionally biased region" description="Polar residues" evidence="1">
    <location>
        <begin position="1"/>
        <end position="11"/>
    </location>
</feature>
<dbReference type="PANTHER" id="PTHR12277:SF194">
    <property type="entry name" value="FI04476P"/>
    <property type="match status" value="1"/>
</dbReference>
<evidence type="ECO:0000256" key="1">
    <source>
        <dbReference type="SAM" id="MobiDB-lite"/>
    </source>
</evidence>
<accession>A0ABD0KIQ6</accession>
<dbReference type="Pfam" id="PF12146">
    <property type="entry name" value="Hydrolase_4"/>
    <property type="match status" value="1"/>
</dbReference>
<keyword evidence="2" id="KW-0472">Membrane</keyword>
<feature type="domain" description="Serine aminopeptidase S33" evidence="3">
    <location>
        <begin position="177"/>
        <end position="240"/>
    </location>
</feature>
<dbReference type="EMBL" id="JACVVK020000169">
    <property type="protein sequence ID" value="KAK7487103.1"/>
    <property type="molecule type" value="Genomic_DNA"/>
</dbReference>
<evidence type="ECO:0000256" key="2">
    <source>
        <dbReference type="SAM" id="Phobius"/>
    </source>
</evidence>
<evidence type="ECO:0000313" key="5">
    <source>
        <dbReference type="Proteomes" id="UP001519460"/>
    </source>
</evidence>
<dbReference type="SUPFAM" id="SSF53474">
    <property type="entry name" value="alpha/beta-Hydrolases"/>
    <property type="match status" value="1"/>
</dbReference>
<dbReference type="InterPro" id="IPR022742">
    <property type="entry name" value="Hydrolase_4"/>
</dbReference>
<dbReference type="AlphaFoldDB" id="A0ABD0KIQ6"/>
<gene>
    <name evidence="4" type="ORF">BaRGS_00021598</name>
</gene>
<dbReference type="PANTHER" id="PTHR12277">
    <property type="entry name" value="ALPHA/BETA HYDROLASE DOMAIN-CONTAINING PROTEIN"/>
    <property type="match status" value="1"/>
</dbReference>
<keyword evidence="5" id="KW-1185">Reference proteome</keyword>
<reference evidence="4 5" key="1">
    <citation type="journal article" date="2023" name="Sci. Data">
        <title>Genome assembly of the Korean intertidal mud-creeper Batillaria attramentaria.</title>
        <authorList>
            <person name="Patra A.K."/>
            <person name="Ho P.T."/>
            <person name="Jun S."/>
            <person name="Lee S.J."/>
            <person name="Kim Y."/>
            <person name="Won Y.J."/>
        </authorList>
    </citation>
    <scope>NUCLEOTIDE SEQUENCE [LARGE SCALE GENOMIC DNA]</scope>
    <source>
        <strain evidence="4">Wonlab-2016</strain>
    </source>
</reference>
<feature type="transmembrane region" description="Helical" evidence="2">
    <location>
        <begin position="37"/>
        <end position="63"/>
    </location>
</feature>
<keyword evidence="2" id="KW-0812">Transmembrane</keyword>
<name>A0ABD0KIQ6_9CAEN</name>
<keyword evidence="2" id="KW-1133">Transmembrane helix</keyword>
<sequence>MEAKTSSLEQTTETKKEKGDDSKADLRKAKNIAFREGLVRCILHFKVAGFILFLACVALPIFLKANSWIVPKVIFSTIVRWPPFINLSCPSDFGLNATRNFYMDVEDGIRVGAWHTLPATLAAESDLPWDAYEDTLKSGKTIFLYLHGNSGTRGGHHRVQAVPVSVPNLMHYWAAYVEGVVKDAHFAYKWLKEKSGGAPIFLWGHSLGTAITTKLAHKLCAEDDHPIGVILESPFNNIVDAAHHHPFAYPFRMVPGFLEYITESIAEHEVHFSSDHYITEVTPHILILHAEDDLVVPFHLGHKLYQQAKKSRSKHTGGVELVAFQVTMVMDTKPHLQGARVT</sequence>
<dbReference type="Gene3D" id="3.40.50.1820">
    <property type="entry name" value="alpha/beta hydrolase"/>
    <property type="match status" value="1"/>
</dbReference>
<dbReference type="InterPro" id="IPR029058">
    <property type="entry name" value="AB_hydrolase_fold"/>
</dbReference>
<protein>
    <recommendedName>
        <fullName evidence="3">Serine aminopeptidase S33 domain-containing protein</fullName>
    </recommendedName>
</protein>
<evidence type="ECO:0000313" key="4">
    <source>
        <dbReference type="EMBL" id="KAK7487103.1"/>
    </source>
</evidence>
<feature type="compositionally biased region" description="Basic and acidic residues" evidence="1">
    <location>
        <begin position="12"/>
        <end position="22"/>
    </location>
</feature>